<evidence type="ECO:0000256" key="1">
    <source>
        <dbReference type="ARBA" id="ARBA00004555"/>
    </source>
</evidence>
<dbReference type="InterPro" id="IPR011989">
    <property type="entry name" value="ARM-like"/>
</dbReference>
<dbReference type="GO" id="GO:0048280">
    <property type="term" value="P:vesicle fusion with Golgi apparatus"/>
    <property type="evidence" value="ECO:0007669"/>
    <property type="project" value="InterPro"/>
</dbReference>
<dbReference type="GO" id="GO:0048211">
    <property type="term" value="P:Golgi vesicle docking"/>
    <property type="evidence" value="ECO:0007669"/>
    <property type="project" value="TreeGrafter"/>
</dbReference>
<comment type="subcellular location">
    <subcellularLocation>
        <location evidence="1">Golgi apparatus</location>
    </subcellularLocation>
</comment>
<dbReference type="GO" id="GO:0006888">
    <property type="term" value="P:endoplasmic reticulum to Golgi vesicle-mediated transport"/>
    <property type="evidence" value="ECO:0007669"/>
    <property type="project" value="TreeGrafter"/>
</dbReference>
<dbReference type="SUPFAM" id="SSF57997">
    <property type="entry name" value="Tropomyosin"/>
    <property type="match status" value="1"/>
</dbReference>
<name>A0A8H8DAG3_9ASCO</name>
<dbReference type="GO" id="GO:0012507">
    <property type="term" value="C:ER to Golgi transport vesicle membrane"/>
    <property type="evidence" value="ECO:0007669"/>
    <property type="project" value="TreeGrafter"/>
</dbReference>
<dbReference type="Pfam" id="PF04869">
    <property type="entry name" value="Uso1_p115_head"/>
    <property type="match status" value="1"/>
</dbReference>
<dbReference type="GO" id="GO:0006886">
    <property type="term" value="P:intracellular protein transport"/>
    <property type="evidence" value="ECO:0007669"/>
    <property type="project" value="InterPro"/>
</dbReference>
<feature type="compositionally biased region" description="Basic and acidic residues" evidence="4">
    <location>
        <begin position="1453"/>
        <end position="1465"/>
    </location>
</feature>
<dbReference type="InterPro" id="IPR006955">
    <property type="entry name" value="Uso1_p115_C"/>
</dbReference>
<keyword evidence="8" id="KW-1185">Reference proteome</keyword>
<dbReference type="RefSeq" id="XP_067547830.1">
    <property type="nucleotide sequence ID" value="XM_067692397.1"/>
</dbReference>
<dbReference type="SUPFAM" id="SSF48371">
    <property type="entry name" value="ARM repeat"/>
    <property type="match status" value="1"/>
</dbReference>
<dbReference type="InterPro" id="IPR016024">
    <property type="entry name" value="ARM-type_fold"/>
</dbReference>
<dbReference type="GO" id="GO:0005783">
    <property type="term" value="C:endoplasmic reticulum"/>
    <property type="evidence" value="ECO:0007669"/>
    <property type="project" value="TreeGrafter"/>
</dbReference>
<keyword evidence="2" id="KW-0333">Golgi apparatus</keyword>
<proteinExistence type="predicted"/>
<feature type="domain" description="Uso1/p115-like vesicle tethering protein C-terminal" evidence="6">
    <location>
        <begin position="1406"/>
        <end position="1537"/>
    </location>
</feature>
<evidence type="ECO:0000313" key="8">
    <source>
        <dbReference type="Proteomes" id="UP000669133"/>
    </source>
</evidence>
<evidence type="ECO:0000313" key="7">
    <source>
        <dbReference type="EMBL" id="KAG5418714.1"/>
    </source>
</evidence>
<dbReference type="EMBL" id="JAEOAQ010000004">
    <property type="protein sequence ID" value="KAG5418714.1"/>
    <property type="molecule type" value="Genomic_DNA"/>
</dbReference>
<dbReference type="PANTHER" id="PTHR10013:SF0">
    <property type="entry name" value="GENERAL VESICULAR TRANSPORT FACTOR P115"/>
    <property type="match status" value="1"/>
</dbReference>
<feature type="compositionally biased region" description="Basic and acidic residues" evidence="4">
    <location>
        <begin position="734"/>
        <end position="745"/>
    </location>
</feature>
<dbReference type="Pfam" id="PF04871">
    <property type="entry name" value="Uso1_p115_C"/>
    <property type="match status" value="1"/>
</dbReference>
<feature type="region of interest" description="Disordered" evidence="4">
    <location>
        <begin position="1514"/>
        <end position="1537"/>
    </location>
</feature>
<feature type="region of interest" description="Disordered" evidence="4">
    <location>
        <begin position="734"/>
        <end position="760"/>
    </location>
</feature>
<comment type="caution">
    <text evidence="7">The sequence shown here is derived from an EMBL/GenBank/DDBJ whole genome shotgun (WGS) entry which is preliminary data.</text>
</comment>
<evidence type="ECO:0000256" key="3">
    <source>
        <dbReference type="ARBA" id="ARBA00023054"/>
    </source>
</evidence>
<dbReference type="PANTHER" id="PTHR10013">
    <property type="entry name" value="GENERAL VESICULAR TRANSPORT FACTOR P115"/>
    <property type="match status" value="1"/>
</dbReference>
<feature type="compositionally biased region" description="Acidic residues" evidence="4">
    <location>
        <begin position="1523"/>
        <end position="1537"/>
    </location>
</feature>
<reference evidence="7 8" key="1">
    <citation type="submission" date="2020-12" db="EMBL/GenBank/DDBJ databases">
        <title>Effect of drift, selection, and recombination on the evolution of hybrid genomes in Candida yeast pathogens.</title>
        <authorList>
            <person name="Mixao V."/>
            <person name="Ksiezopolska E."/>
            <person name="Saus E."/>
            <person name="Boekhout T."/>
            <person name="Gacser A."/>
            <person name="Gabaldon T."/>
        </authorList>
    </citation>
    <scope>NUCLEOTIDE SEQUENCE [LARGE SCALE GENOMIC DNA]</scope>
    <source>
        <strain evidence="7 8">BP57</strain>
    </source>
</reference>
<sequence length="1537" mass="175987">MLADRRSAVLGLKSFSRQYRETVVEYGLKPLISTLKKDYDNANLVKSILETFLILFIRGDSNEDLTRGWISQQSRLQNGKYPSPLLMDYTLDQMSLWIADALLQDQEAFKLLVDELEENDYHLRLYTIQLLESLVASRGTRVKEALLNVPTAMSTICNLLNDVHEPVRNEAILLLMAVVNNNFNIQKLVAFENTFETLFNIIHEEGGIRGSILVQDCLTLITNLLLFNASNQKFFLETQCVPRLARLIGEPIDETEEELDENGASFPTPPIIWTEQRLQNMIIALEICRLLVSEDNELVVQNQDNLYQNGIHYILLKLVFSPITETSIRSVALQTTADAISGNPTIQFEISKIDVPYIDPSLPPHLQDYDKPISVPLAWLNWCLSLNSVHLFDIRIGAAFCLQSYFKHNQESKMAFLNDQISAYSNEDFYRNLKEDLPEVNGNGVPTPFGNVFKVLMDYDADLKLNPYKVWFASVVLMYAFEDEPANRDLARALKTGDEDSGEEVMTSVQAISSLLITTLNHMDQRIAIGYLMLLTVWLYEDFNAVNDFLKDDSIVKSLLNSLSHTSLGENSLVHGMTAVLLGVLYEFSSKESPIPRKELHSLLVKSLGRDNYSLKVKQLIADPVFKFFDETSNFNSVQDDSGLPDVYFDSIYVNLVKENSFRIKRALFHDPEGEPRRKISYEDVEELDLRISELKKEIHEEKQKHLENESSMRSKIKELEKLKEDLEQRLETTETDLRNLKEEHEAAEESMASTSRDLEEVTALKNKHESSSAKLQKDLNASTKKLETLEIDKKKLESQLSQSEQAKEKLEVGVNTMTKDLFQLKKQNTDSENKIKKLEKDLKNMQSESDKIKRANEDKINKLKKEIESVNQRLVEEQGEHRKAIANIETLNKELTGKESDIAKAKQEVVSLKSKVEELDRTKIHLTQSSEEKSAQIKALQSSVEKEKAEQLLLKTEIEKLTTKLQTAREKLVQTESDSDEKIHKLENKLEEYSARVKKLQEEVKSLETKASQVPALENTNKELERKLSALEKDLTANEKKLSELSNVEADNTKLSEELKDSKLSFEKVSAELSDKIEKQREELEAARQKLVEGEKAEAEVEKLSSEIKALKEKLSKLETDLSDKTLQVEAGNAAKDKNSELEKDLEKLKNELSSAKENDAKSVELEKEINELKVQVEAGNVLEATNKELQEKVKKLTQDLESSKTKIDKGSDLEAQIDKLKTELADAKKQSVDKSEMEKENERLKKELEKTEKDVQSGLDLEIKNKDLKNELEKIKNEKKDLDTVQKQNESLRKELDEFKDKSKDAENLKAELEKLKLELAETKKHKEEGVKLQEQNTKLSSELEEQKKKNKVIPALETQRDAIQRELEDARKSQDEVQNLLSKIKNLESELEMSKKQISDDSDLKTKMETLENEKASQQKVLEKLKKEAQDLQKSIKLEKDKNQTQIAKANEETQQLKKQHEEEVQKVEKKLKSLEDKYSSYVPKSDLDDLMLLMSDLDDKNKAYKSRLKELGETIASDESSDEDDDYDDDDDE</sequence>
<dbReference type="GeneID" id="93652061"/>
<feature type="region of interest" description="Disordered" evidence="4">
    <location>
        <begin position="1329"/>
        <end position="1355"/>
    </location>
</feature>
<feature type="domain" description="Vesicle tethering protein Uso1/P115-like head" evidence="5">
    <location>
        <begin position="343"/>
        <end position="668"/>
    </location>
</feature>
<evidence type="ECO:0000256" key="2">
    <source>
        <dbReference type="ARBA" id="ARBA00023034"/>
    </source>
</evidence>
<evidence type="ECO:0000259" key="6">
    <source>
        <dbReference type="Pfam" id="PF04871"/>
    </source>
</evidence>
<dbReference type="OrthoDB" id="198977at2759"/>
<dbReference type="Gene3D" id="1.25.10.10">
    <property type="entry name" value="Leucine-rich Repeat Variant"/>
    <property type="match status" value="1"/>
</dbReference>
<protein>
    <submittedName>
        <fullName evidence="7">USO1</fullName>
    </submittedName>
</protein>
<dbReference type="GO" id="GO:0000139">
    <property type="term" value="C:Golgi membrane"/>
    <property type="evidence" value="ECO:0007669"/>
    <property type="project" value="InterPro"/>
</dbReference>
<dbReference type="Gene3D" id="1.20.5.340">
    <property type="match status" value="1"/>
</dbReference>
<evidence type="ECO:0000259" key="5">
    <source>
        <dbReference type="Pfam" id="PF04869"/>
    </source>
</evidence>
<feature type="region of interest" description="Disordered" evidence="4">
    <location>
        <begin position="1228"/>
        <end position="1253"/>
    </location>
</feature>
<dbReference type="InterPro" id="IPR024095">
    <property type="entry name" value="Vesicle_P115"/>
</dbReference>
<gene>
    <name evidence="7" type="ORF">I9W82_003432</name>
</gene>
<organism evidence="7 8">
    <name type="scientific">Candida metapsilosis</name>
    <dbReference type="NCBI Taxonomy" id="273372"/>
    <lineage>
        <taxon>Eukaryota</taxon>
        <taxon>Fungi</taxon>
        <taxon>Dikarya</taxon>
        <taxon>Ascomycota</taxon>
        <taxon>Saccharomycotina</taxon>
        <taxon>Pichiomycetes</taxon>
        <taxon>Debaryomycetaceae</taxon>
        <taxon>Candida/Lodderomyces clade</taxon>
        <taxon>Candida</taxon>
    </lineage>
</organism>
<keyword evidence="3" id="KW-0175">Coiled coil</keyword>
<dbReference type="Proteomes" id="UP000669133">
    <property type="component" value="Unassembled WGS sequence"/>
</dbReference>
<dbReference type="GO" id="GO:0005795">
    <property type="term" value="C:Golgi stack"/>
    <property type="evidence" value="ECO:0007669"/>
    <property type="project" value="TreeGrafter"/>
</dbReference>
<accession>A0A8H8DAG3</accession>
<evidence type="ECO:0000256" key="4">
    <source>
        <dbReference type="SAM" id="MobiDB-lite"/>
    </source>
</evidence>
<dbReference type="InterPro" id="IPR006953">
    <property type="entry name" value="Vesicle_Uso1_P115_head"/>
</dbReference>
<feature type="region of interest" description="Disordered" evidence="4">
    <location>
        <begin position="1439"/>
        <end position="1465"/>
    </location>
</feature>